<accession>A0A8H6HQF6</accession>
<dbReference type="OrthoDB" id="3365698at2759"/>
<organism evidence="1 2">
    <name type="scientific">Ephemerocybe angulata</name>
    <dbReference type="NCBI Taxonomy" id="980116"/>
    <lineage>
        <taxon>Eukaryota</taxon>
        <taxon>Fungi</taxon>
        <taxon>Dikarya</taxon>
        <taxon>Basidiomycota</taxon>
        <taxon>Agaricomycotina</taxon>
        <taxon>Agaricomycetes</taxon>
        <taxon>Agaricomycetidae</taxon>
        <taxon>Agaricales</taxon>
        <taxon>Agaricineae</taxon>
        <taxon>Psathyrellaceae</taxon>
        <taxon>Ephemerocybe</taxon>
    </lineage>
</organism>
<comment type="caution">
    <text evidence="1">The sequence shown here is derived from an EMBL/GenBank/DDBJ whole genome shotgun (WGS) entry which is preliminary data.</text>
</comment>
<keyword evidence="2" id="KW-1185">Reference proteome</keyword>
<protein>
    <recommendedName>
        <fullName evidence="3">F-box domain-containing protein</fullName>
    </recommendedName>
</protein>
<gene>
    <name evidence="1" type="ORF">DFP72DRAFT_1173235</name>
</gene>
<dbReference type="EMBL" id="JACGCI010000060">
    <property type="protein sequence ID" value="KAF6749926.1"/>
    <property type="molecule type" value="Genomic_DNA"/>
</dbReference>
<evidence type="ECO:0000313" key="1">
    <source>
        <dbReference type="EMBL" id="KAF6749926.1"/>
    </source>
</evidence>
<dbReference type="AlphaFoldDB" id="A0A8H6HQF6"/>
<evidence type="ECO:0000313" key="2">
    <source>
        <dbReference type="Proteomes" id="UP000521943"/>
    </source>
</evidence>
<dbReference type="Proteomes" id="UP000521943">
    <property type="component" value="Unassembled WGS sequence"/>
</dbReference>
<dbReference type="SUPFAM" id="SSF81383">
    <property type="entry name" value="F-box domain"/>
    <property type="match status" value="1"/>
</dbReference>
<name>A0A8H6HQF6_9AGAR</name>
<reference evidence="1 2" key="1">
    <citation type="submission" date="2020-07" db="EMBL/GenBank/DDBJ databases">
        <title>Comparative genomics of pyrophilous fungi reveals a link between fire events and developmental genes.</title>
        <authorList>
            <consortium name="DOE Joint Genome Institute"/>
            <person name="Steindorff A.S."/>
            <person name="Carver A."/>
            <person name="Calhoun S."/>
            <person name="Stillman K."/>
            <person name="Liu H."/>
            <person name="Lipzen A."/>
            <person name="Pangilinan J."/>
            <person name="Labutti K."/>
            <person name="Bruns T.D."/>
            <person name="Grigoriev I.V."/>
        </authorList>
    </citation>
    <scope>NUCLEOTIDE SEQUENCE [LARGE SCALE GENOMIC DNA]</scope>
    <source>
        <strain evidence="1 2">CBS 144469</strain>
    </source>
</reference>
<evidence type="ECO:0008006" key="3">
    <source>
        <dbReference type="Google" id="ProtNLM"/>
    </source>
</evidence>
<dbReference type="InterPro" id="IPR036047">
    <property type="entry name" value="F-box-like_dom_sf"/>
</dbReference>
<proteinExistence type="predicted"/>
<sequence length="587" mass="65193">MSTIPLIQQDLDVEIAHLERDIRVIGLERQQKSASPISNLPPELLNRIFYFCMSFLEAGGCNRSKILPEDTRASILSVSHHWRAITLISPDLWADIHIRDTTKLQYLDICLENAKNAPLYIEAYLINHLDGSKGRGVQHTLQAAAQRVKEVTLYTSIEVMRHLFPNIKAYLHTIEVLEMGTFVCGPHPERRVRESLTRLEQCQGQLRHLRVDGLDTLAFVAWSNPSSLETLDISFRSIPVTRLSKDFFGFLRSVGPHLKSLNLVFLAPGFANVQRDNFLARMGSSPIKMPILKTLSLTSDIPGLLPALSSLICAPASSRSINIATRSSDPIRVADNPWQDISAALQEARLNFPSPKYLRIGEPSISNSILPDASSDFTTIPATECAPLSARNKPGETTVRVSIETPIADLPQSDFTAIPLGRFDRDRTCSDEIPIPLPKSDTWLFGALRSISLNYPLPVSFWHALAHLPSLYAIEHSVIGIQDPFLWALEEGDELGGGRVPLELRGTAERFPSLGVLGIAFRDDSVNVNVMWGRACVVRAVADLLGKRQAKWGCPPLRSMRFAGRVADVRRETLSLLRTVANEVSWG</sequence>